<feature type="region of interest" description="Disordered" evidence="8">
    <location>
        <begin position="540"/>
        <end position="567"/>
    </location>
</feature>
<evidence type="ECO:0000256" key="1">
    <source>
        <dbReference type="ARBA" id="ARBA00004167"/>
    </source>
</evidence>
<comment type="caution">
    <text evidence="12">The sequence shown here is derived from an EMBL/GenBank/DDBJ whole genome shotgun (WGS) entry which is preliminary data.</text>
</comment>
<proteinExistence type="predicted"/>
<evidence type="ECO:0000256" key="8">
    <source>
        <dbReference type="SAM" id="MobiDB-lite"/>
    </source>
</evidence>
<reference evidence="12 13" key="1">
    <citation type="journal article" date="2018" name="Mol. Plant">
        <title>The genome of Artemisia annua provides insight into the evolution of Asteraceae family and artemisinin biosynthesis.</title>
        <authorList>
            <person name="Shen Q."/>
            <person name="Zhang L."/>
            <person name="Liao Z."/>
            <person name="Wang S."/>
            <person name="Yan T."/>
            <person name="Shi P."/>
            <person name="Liu M."/>
            <person name="Fu X."/>
            <person name="Pan Q."/>
            <person name="Wang Y."/>
            <person name="Lv Z."/>
            <person name="Lu X."/>
            <person name="Zhang F."/>
            <person name="Jiang W."/>
            <person name="Ma Y."/>
            <person name="Chen M."/>
            <person name="Hao X."/>
            <person name="Li L."/>
            <person name="Tang Y."/>
            <person name="Lv G."/>
            <person name="Zhou Y."/>
            <person name="Sun X."/>
            <person name="Brodelius P.E."/>
            <person name="Rose J.K.C."/>
            <person name="Tang K."/>
        </authorList>
    </citation>
    <scope>NUCLEOTIDE SEQUENCE [LARGE SCALE GENOMIC DNA]</scope>
    <source>
        <strain evidence="13">cv. Huhao1</strain>
        <tissue evidence="12">Leaf</tissue>
    </source>
</reference>
<dbReference type="Proteomes" id="UP000245207">
    <property type="component" value="Unassembled WGS sequence"/>
</dbReference>
<evidence type="ECO:0000256" key="7">
    <source>
        <dbReference type="ARBA" id="ARBA00023136"/>
    </source>
</evidence>
<gene>
    <name evidence="12" type="ORF">CTI12_AA538720</name>
</gene>
<dbReference type="Pfam" id="PF12799">
    <property type="entry name" value="LRR_4"/>
    <property type="match status" value="1"/>
</dbReference>
<evidence type="ECO:0000313" key="12">
    <source>
        <dbReference type="EMBL" id="PWA43131.1"/>
    </source>
</evidence>
<dbReference type="InterPro" id="IPR032675">
    <property type="entry name" value="LRR_dom_sf"/>
</dbReference>
<protein>
    <submittedName>
        <fullName evidence="12">Malectin-like carbohydrate-binding domain-containing protein</fullName>
    </submittedName>
</protein>
<evidence type="ECO:0000256" key="9">
    <source>
        <dbReference type="SAM" id="Phobius"/>
    </source>
</evidence>
<dbReference type="AlphaFoldDB" id="A0A2U1L2A1"/>
<evidence type="ECO:0000256" key="2">
    <source>
        <dbReference type="ARBA" id="ARBA00022614"/>
    </source>
</evidence>
<keyword evidence="5" id="KW-0677">Repeat</keyword>
<evidence type="ECO:0000256" key="5">
    <source>
        <dbReference type="ARBA" id="ARBA00022737"/>
    </source>
</evidence>
<keyword evidence="6 9" id="KW-1133">Transmembrane helix</keyword>
<evidence type="ECO:0000313" key="13">
    <source>
        <dbReference type="Proteomes" id="UP000245207"/>
    </source>
</evidence>
<dbReference type="InterPro" id="IPR024788">
    <property type="entry name" value="Malectin-like_Carb-bd_dom"/>
</dbReference>
<feature type="chain" id="PRO_5015632740" evidence="10">
    <location>
        <begin position="32"/>
        <end position="590"/>
    </location>
</feature>
<feature type="domain" description="Malectin-like" evidence="11">
    <location>
        <begin position="37"/>
        <end position="355"/>
    </location>
</feature>
<keyword evidence="4 10" id="KW-0732">Signal</keyword>
<dbReference type="PANTHER" id="PTHR45631:SF44">
    <property type="entry name" value="CARBOHYDRATE-BINDING PROTEIN OF THE ER PROTEIN"/>
    <property type="match status" value="1"/>
</dbReference>
<keyword evidence="3 9" id="KW-0812">Transmembrane</keyword>
<dbReference type="InterPro" id="IPR025875">
    <property type="entry name" value="Leu-rich_rpt_4"/>
</dbReference>
<dbReference type="FunFam" id="3.80.10.10:FF:000129">
    <property type="entry name" value="Leucine-rich repeat receptor-like kinase"/>
    <property type="match status" value="1"/>
</dbReference>
<feature type="transmembrane region" description="Helical" evidence="9">
    <location>
        <begin position="510"/>
        <end position="531"/>
    </location>
</feature>
<dbReference type="GO" id="GO:0016020">
    <property type="term" value="C:membrane"/>
    <property type="evidence" value="ECO:0007669"/>
    <property type="project" value="UniProtKB-SubCell"/>
</dbReference>
<dbReference type="Pfam" id="PF12819">
    <property type="entry name" value="Malectin_like"/>
    <property type="match status" value="1"/>
</dbReference>
<dbReference type="EMBL" id="PKPP01012004">
    <property type="protein sequence ID" value="PWA43131.1"/>
    <property type="molecule type" value="Genomic_DNA"/>
</dbReference>
<feature type="signal peptide" evidence="10">
    <location>
        <begin position="1"/>
        <end position="31"/>
    </location>
</feature>
<dbReference type="Gene3D" id="3.80.10.10">
    <property type="entry name" value="Ribonuclease Inhibitor"/>
    <property type="match status" value="1"/>
</dbReference>
<sequence length="590" mass="65337">MPSSFSCSSMEKYLWLLVYIALCILSVSVSGKVFVSIDCGASGSFTDENTIVWKGDTDLISNGVTHTVQPNYTVSRVMDTMRVFTTRKKNCYSIDATQGEKVLVRAGFNYGNYDRMSSPPTFDLQFNGNFWVTVNVSASKMYEAIYVVKSKFISVCVAQTKPNQFPFISTLEVRSLDSQMYNNIGTNYALLMNERVAYGTNESIRFPMDPYDRIWEPIGAGTGLLNVRNDASSFIDTSDMPDNPPQAVLKNAISALYNNRTIIIGVGIMSYSIRYPTYLNWYFSEVESHNPAELRAFRILVDDLPYSLPISLQFRNVTSYVFSNLTITLNTTFTIDPIGVSTLPPIVNAAEFFSISNALTDGTNKNDVEGLSSLQNAFEILQEWGGDPCLPRPYSWEWIVCNNDPTPRVTSIKLDSFNLSGPLPNFGNMDALEILDLHNNSLTGSIPSFLGALPNLKQLNLANNQFSGSIPKSLLRNSKLNFIYTGNTLLCTKGKSCPGSDENMTTKLPIILGICIPVLLILGAIVGVLVIRHKRRKVGVTRPSGDTGHRANGTRGTTLGDNYDKKGVAELDENTDERFYRSPAPLLGER</sequence>
<organism evidence="12 13">
    <name type="scientific">Artemisia annua</name>
    <name type="common">Sweet wormwood</name>
    <dbReference type="NCBI Taxonomy" id="35608"/>
    <lineage>
        <taxon>Eukaryota</taxon>
        <taxon>Viridiplantae</taxon>
        <taxon>Streptophyta</taxon>
        <taxon>Embryophyta</taxon>
        <taxon>Tracheophyta</taxon>
        <taxon>Spermatophyta</taxon>
        <taxon>Magnoliopsida</taxon>
        <taxon>eudicotyledons</taxon>
        <taxon>Gunneridae</taxon>
        <taxon>Pentapetalae</taxon>
        <taxon>asterids</taxon>
        <taxon>campanulids</taxon>
        <taxon>Asterales</taxon>
        <taxon>Asteraceae</taxon>
        <taxon>Asteroideae</taxon>
        <taxon>Anthemideae</taxon>
        <taxon>Artemisiinae</taxon>
        <taxon>Artemisia</taxon>
    </lineage>
</organism>
<evidence type="ECO:0000256" key="4">
    <source>
        <dbReference type="ARBA" id="ARBA00022729"/>
    </source>
</evidence>
<keyword evidence="2" id="KW-0433">Leucine-rich repeat</keyword>
<keyword evidence="7 9" id="KW-0472">Membrane</keyword>
<accession>A0A2U1L2A1</accession>
<comment type="subcellular location">
    <subcellularLocation>
        <location evidence="1">Membrane</location>
        <topology evidence="1">Single-pass membrane protein</topology>
    </subcellularLocation>
</comment>
<name>A0A2U1L2A1_ARTAN</name>
<dbReference type="OrthoDB" id="2143199at2759"/>
<evidence type="ECO:0000256" key="6">
    <source>
        <dbReference type="ARBA" id="ARBA00022989"/>
    </source>
</evidence>
<evidence type="ECO:0000256" key="3">
    <source>
        <dbReference type="ARBA" id="ARBA00022692"/>
    </source>
</evidence>
<dbReference type="STRING" id="35608.A0A2U1L2A1"/>
<evidence type="ECO:0000259" key="11">
    <source>
        <dbReference type="Pfam" id="PF12819"/>
    </source>
</evidence>
<dbReference type="SUPFAM" id="SSF52058">
    <property type="entry name" value="L domain-like"/>
    <property type="match status" value="1"/>
</dbReference>
<evidence type="ECO:0000256" key="10">
    <source>
        <dbReference type="SAM" id="SignalP"/>
    </source>
</evidence>
<dbReference type="PANTHER" id="PTHR45631">
    <property type="entry name" value="OS07G0107800 PROTEIN-RELATED"/>
    <property type="match status" value="1"/>
</dbReference>
<keyword evidence="13" id="KW-1185">Reference proteome</keyword>